<dbReference type="InterPro" id="IPR004838">
    <property type="entry name" value="NHTrfase_class1_PyrdxlP-BS"/>
</dbReference>
<dbReference type="InterPro" id="IPR015422">
    <property type="entry name" value="PyrdxlP-dep_Trfase_small"/>
</dbReference>
<dbReference type="PANTHER" id="PTHR42885">
    <property type="entry name" value="HISTIDINOL-PHOSPHATE AMINOTRANSFERASE-RELATED"/>
    <property type="match status" value="1"/>
</dbReference>
<dbReference type="SUPFAM" id="SSF53383">
    <property type="entry name" value="PLP-dependent transferases"/>
    <property type="match status" value="1"/>
</dbReference>
<accession>A0A1Y5ST08</accession>
<dbReference type="AlphaFoldDB" id="A0A1Y5ST08"/>
<keyword evidence="3 5" id="KW-0808">Transferase</keyword>
<name>A0A1Y5ST08_9RHOB</name>
<reference evidence="5 6" key="1">
    <citation type="submission" date="2017-03" db="EMBL/GenBank/DDBJ databases">
        <authorList>
            <person name="Afonso C.L."/>
            <person name="Miller P.J."/>
            <person name="Scott M.A."/>
            <person name="Spackman E."/>
            <person name="Goraichik I."/>
            <person name="Dimitrov K.M."/>
            <person name="Suarez D.L."/>
            <person name="Swayne D.E."/>
        </authorList>
    </citation>
    <scope>NUCLEOTIDE SEQUENCE [LARGE SCALE GENOMIC DNA]</scope>
    <source>
        <strain evidence="5 6">CECT 7023</strain>
    </source>
</reference>
<dbReference type="Pfam" id="PF00155">
    <property type="entry name" value="Aminotran_1_2"/>
    <property type="match status" value="1"/>
</dbReference>
<evidence type="ECO:0000256" key="3">
    <source>
        <dbReference type="RuleBase" id="RU000481"/>
    </source>
</evidence>
<dbReference type="GO" id="GO:0008483">
    <property type="term" value="F:transaminase activity"/>
    <property type="evidence" value="ECO:0007669"/>
    <property type="project" value="UniProtKB-KW"/>
</dbReference>
<dbReference type="Proteomes" id="UP000193900">
    <property type="component" value="Unassembled WGS sequence"/>
</dbReference>
<dbReference type="OrthoDB" id="9799304at2"/>
<evidence type="ECO:0000256" key="1">
    <source>
        <dbReference type="ARBA" id="ARBA00001933"/>
    </source>
</evidence>
<dbReference type="RefSeq" id="WP_085878689.1">
    <property type="nucleotide sequence ID" value="NZ_FWFZ01000007.1"/>
</dbReference>
<evidence type="ECO:0000313" key="5">
    <source>
        <dbReference type="EMBL" id="SLN44560.1"/>
    </source>
</evidence>
<sequence length="333" mass="35360">MTSGRDHGGGLDAAIASYGGRRPDWLDLSTGINPLPYELPDLDPAAWTALPDAAATARLIEAARAAWNVPDAADIVAAPGASALIVRLPEIAPPGPIHIPGPTYNEHAAAARLHGRTVTEAAPAPTTIRVHPNNPDGRLWDLPGTSRLTIVDESFCDIWPDKSHIAATARPGTLILKSFGKFWGLAGLRLGFAIAHPDTMSDLAERLGPWPVSGPALRIGACALRDREWAAATRGRLAADAAHLDKLMTAQGARPIGGTPLFRLYETADAAAWQARLAASRVWSRIFPYSDRWLRLGLPHPDHWQQLETAIAGAAARGTAGGAMPQASVVRRP</sequence>
<proteinExistence type="inferred from homology"/>
<keyword evidence="3 5" id="KW-0032">Aminotransferase</keyword>
<feature type="domain" description="Aminotransferase class I/classII large" evidence="4">
    <location>
        <begin position="132"/>
        <end position="298"/>
    </location>
</feature>
<dbReference type="Gene3D" id="3.40.640.10">
    <property type="entry name" value="Type I PLP-dependent aspartate aminotransferase-like (Major domain)"/>
    <property type="match status" value="1"/>
</dbReference>
<keyword evidence="6" id="KW-1185">Reference proteome</keyword>
<dbReference type="InterPro" id="IPR015421">
    <property type="entry name" value="PyrdxlP-dep_Trfase_major"/>
</dbReference>
<organism evidence="5 6">
    <name type="scientific">Roseisalinus antarcticus</name>
    <dbReference type="NCBI Taxonomy" id="254357"/>
    <lineage>
        <taxon>Bacteria</taxon>
        <taxon>Pseudomonadati</taxon>
        <taxon>Pseudomonadota</taxon>
        <taxon>Alphaproteobacteria</taxon>
        <taxon>Rhodobacterales</taxon>
        <taxon>Roseobacteraceae</taxon>
        <taxon>Roseisalinus</taxon>
    </lineage>
</organism>
<dbReference type="InterPro" id="IPR015424">
    <property type="entry name" value="PyrdxlP-dep_Trfase"/>
</dbReference>
<evidence type="ECO:0000259" key="4">
    <source>
        <dbReference type="Pfam" id="PF00155"/>
    </source>
</evidence>
<evidence type="ECO:0000256" key="2">
    <source>
        <dbReference type="ARBA" id="ARBA00022898"/>
    </source>
</evidence>
<protein>
    <recommendedName>
        <fullName evidence="3">Aminotransferase</fullName>
        <ecNumber evidence="3">2.6.1.-</ecNumber>
    </recommendedName>
</protein>
<keyword evidence="2" id="KW-0663">Pyridoxal phosphate</keyword>
<dbReference type="GO" id="GO:0030170">
    <property type="term" value="F:pyridoxal phosphate binding"/>
    <property type="evidence" value="ECO:0007669"/>
    <property type="project" value="InterPro"/>
</dbReference>
<evidence type="ECO:0000313" key="6">
    <source>
        <dbReference type="Proteomes" id="UP000193900"/>
    </source>
</evidence>
<dbReference type="InterPro" id="IPR004839">
    <property type="entry name" value="Aminotransferase_I/II_large"/>
</dbReference>
<comment type="cofactor">
    <cofactor evidence="1 3">
        <name>pyridoxal 5'-phosphate</name>
        <dbReference type="ChEBI" id="CHEBI:597326"/>
    </cofactor>
</comment>
<dbReference type="PANTHER" id="PTHR42885:SF1">
    <property type="entry name" value="THREONINE-PHOSPHATE DECARBOXYLASE"/>
    <property type="match status" value="1"/>
</dbReference>
<dbReference type="PROSITE" id="PS00105">
    <property type="entry name" value="AA_TRANSFER_CLASS_1"/>
    <property type="match status" value="1"/>
</dbReference>
<dbReference type="EMBL" id="FWFZ01000007">
    <property type="protein sequence ID" value="SLN44560.1"/>
    <property type="molecule type" value="Genomic_DNA"/>
</dbReference>
<gene>
    <name evidence="5" type="primary">hisC_1</name>
    <name evidence="5" type="ORF">ROA7023_01831</name>
</gene>
<dbReference type="EC" id="2.6.1.-" evidence="3"/>
<dbReference type="Gene3D" id="3.90.1150.10">
    <property type="entry name" value="Aspartate Aminotransferase, domain 1"/>
    <property type="match status" value="1"/>
</dbReference>
<comment type="similarity">
    <text evidence="3">Belongs to the class-I pyridoxal-phosphate-dependent aminotransferase family.</text>
</comment>